<evidence type="ECO:0000313" key="3">
    <source>
        <dbReference type="EMBL" id="MDW8550959.1"/>
    </source>
</evidence>
<keyword evidence="2" id="KW-0472">Membrane</keyword>
<dbReference type="Proteomes" id="UP001204439">
    <property type="component" value="Unassembled WGS sequence"/>
</dbReference>
<keyword evidence="4" id="KW-1185">Reference proteome</keyword>
<evidence type="ECO:0000256" key="2">
    <source>
        <dbReference type="SAM" id="Phobius"/>
    </source>
</evidence>
<evidence type="ECO:0000313" key="4">
    <source>
        <dbReference type="Proteomes" id="UP001204439"/>
    </source>
</evidence>
<comment type="caution">
    <text evidence="3">The sequence shown here is derived from an EMBL/GenBank/DDBJ whole genome shotgun (WGS) entry which is preliminary data.</text>
</comment>
<feature type="coiled-coil region" evidence="1">
    <location>
        <begin position="206"/>
        <end position="233"/>
    </location>
</feature>
<dbReference type="EMBL" id="JAMXLT020000053">
    <property type="protein sequence ID" value="MDW8550959.1"/>
    <property type="molecule type" value="Genomic_DNA"/>
</dbReference>
<gene>
    <name evidence="3" type="ORF">NG800_018685</name>
</gene>
<sequence>MSNYNTSAIIESSLENVNSLRDHLEKISTLRQNIQSTLEEVRQVPEHFDKLGIKLSQTSDDFIFKNYELLKEQIIFFQEKIIDLNNRIAQIDEIDFRKRFENANEDFYSTLNINVTEKIDLFNTTRTEFEESHSEFLNTISLNVKDKVGLFDTTRLKLEESHADFLNKVDINVEQKINLFDSARLRFEQSYADFINKIDHTIAEKIKQFEETNANLVRVHESLRSEVERLQKINLEEHFNKHDKRLSDIFGGINNVNSSLLNISNQTMLFQEKLSGVDLKLQSMENRLTEQERNFLAELKILKDNHSLALKKQNSNFTILAVLMTIAILVTAAMKFI</sequence>
<proteinExistence type="predicted"/>
<name>A0ABU4JN31_9FLAO</name>
<dbReference type="RefSeq" id="WP_063969399.1">
    <property type="nucleotide sequence ID" value="NZ_JAMXLT020000053.1"/>
</dbReference>
<reference evidence="3 4" key="1">
    <citation type="submission" date="2023-11" db="EMBL/GenBank/DDBJ databases">
        <title>First isolation, identification, and characterization of non-pathogenic Epilithonimonas ginsengisoli isolated from diseased farmed rainbow trout (Oncorhynchus mykiss) in Chile.</title>
        <authorList>
            <person name="Miranda C.D."/>
            <person name="Irgang R."/>
            <person name="Concha C."/>
            <person name="Rojas R."/>
            <person name="Avendano R."/>
        </authorList>
    </citation>
    <scope>NUCLEOTIDE SEQUENCE [LARGE SCALE GENOMIC DNA]</scope>
    <source>
        <strain evidence="3 4">FP99</strain>
    </source>
</reference>
<feature type="transmembrane region" description="Helical" evidence="2">
    <location>
        <begin position="317"/>
        <end position="336"/>
    </location>
</feature>
<evidence type="ECO:0000256" key="1">
    <source>
        <dbReference type="SAM" id="Coils"/>
    </source>
</evidence>
<keyword evidence="2" id="KW-0812">Transmembrane</keyword>
<keyword evidence="2" id="KW-1133">Transmembrane helix</keyword>
<organism evidence="3 4">
    <name type="scientific">Epilithonimonas ginsengisoli</name>
    <dbReference type="NCBI Taxonomy" id="1245592"/>
    <lineage>
        <taxon>Bacteria</taxon>
        <taxon>Pseudomonadati</taxon>
        <taxon>Bacteroidota</taxon>
        <taxon>Flavobacteriia</taxon>
        <taxon>Flavobacteriales</taxon>
        <taxon>Weeksellaceae</taxon>
        <taxon>Chryseobacterium group</taxon>
        <taxon>Epilithonimonas</taxon>
    </lineage>
</organism>
<accession>A0ABU4JN31</accession>
<protein>
    <submittedName>
        <fullName evidence="3">Uncharacterized protein</fullName>
    </submittedName>
</protein>
<keyword evidence="1" id="KW-0175">Coiled coil</keyword>